<evidence type="ECO:0000256" key="1">
    <source>
        <dbReference type="ARBA" id="ARBA00001755"/>
    </source>
</evidence>
<dbReference type="GO" id="GO:0004729">
    <property type="term" value="F:oxygen-dependent protoporphyrinogen oxidase activity"/>
    <property type="evidence" value="ECO:0007669"/>
    <property type="project" value="UniProtKB-EC"/>
</dbReference>
<evidence type="ECO:0000256" key="4">
    <source>
        <dbReference type="ARBA" id="ARBA00008310"/>
    </source>
</evidence>
<dbReference type="Gene3D" id="1.10.3110.10">
    <property type="entry name" value="protoporphyrinogen ix oxidase, domain 3"/>
    <property type="match status" value="1"/>
</dbReference>
<evidence type="ECO:0000256" key="2">
    <source>
        <dbReference type="ARBA" id="ARBA00001974"/>
    </source>
</evidence>
<dbReference type="InterPro" id="IPR036188">
    <property type="entry name" value="FAD/NAD-bd_sf"/>
</dbReference>
<protein>
    <recommendedName>
        <fullName evidence="6 11">Coproporphyrinogen III oxidase</fullName>
        <ecNumber evidence="5 11">1.3.3.15</ecNumber>
    </recommendedName>
</protein>
<dbReference type="Proteomes" id="UP000800303">
    <property type="component" value="Unassembled WGS sequence"/>
</dbReference>
<keyword evidence="9 11" id="KW-0560">Oxidoreductase</keyword>
<evidence type="ECO:0000256" key="10">
    <source>
        <dbReference type="ARBA" id="ARBA00023133"/>
    </source>
</evidence>
<dbReference type="InterPro" id="IPR050464">
    <property type="entry name" value="Zeta_carotene_desat/Oxidored"/>
</dbReference>
<comment type="similarity">
    <text evidence="4 11">Belongs to the protoporphyrinogen/coproporphyrinogen oxidase family. Coproporphyrinogen III oxidase subfamily.</text>
</comment>
<evidence type="ECO:0000256" key="12">
    <source>
        <dbReference type="SAM" id="MobiDB-lite"/>
    </source>
</evidence>
<dbReference type="EC" id="1.3.3.15" evidence="5 11"/>
<dbReference type="SUPFAM" id="SSF54373">
    <property type="entry name" value="FAD-linked reductases, C-terminal domain"/>
    <property type="match status" value="1"/>
</dbReference>
<evidence type="ECO:0000256" key="9">
    <source>
        <dbReference type="ARBA" id="ARBA00023002"/>
    </source>
</evidence>
<keyword evidence="10 11" id="KW-0350">Heme biosynthesis</keyword>
<keyword evidence="11" id="KW-0963">Cytoplasm</keyword>
<dbReference type="Gene3D" id="3.50.50.60">
    <property type="entry name" value="FAD/NAD(P)-binding domain"/>
    <property type="match status" value="1"/>
</dbReference>
<dbReference type="InterPro" id="IPR004572">
    <property type="entry name" value="Protoporphyrinogen_oxidase"/>
</dbReference>
<keyword evidence="15" id="KW-1185">Reference proteome</keyword>
<evidence type="ECO:0000256" key="5">
    <source>
        <dbReference type="ARBA" id="ARBA00012402"/>
    </source>
</evidence>
<comment type="pathway">
    <text evidence="3 11">Porphyrin-containing compound metabolism; protoheme biosynthesis.</text>
</comment>
<evidence type="ECO:0000259" key="13">
    <source>
        <dbReference type="Pfam" id="PF01593"/>
    </source>
</evidence>
<dbReference type="Gene3D" id="3.90.660.20">
    <property type="entry name" value="Protoporphyrinogen oxidase, mitochondrial, domain 2"/>
    <property type="match status" value="1"/>
</dbReference>
<name>A0ABX0F9E8_9BACL</name>
<comment type="subcellular location">
    <subcellularLocation>
        <location evidence="11">Cytoplasm</location>
    </subcellularLocation>
</comment>
<dbReference type="SUPFAM" id="SSF51905">
    <property type="entry name" value="FAD/NAD(P)-binding domain"/>
    <property type="match status" value="1"/>
</dbReference>
<keyword evidence="8 11" id="KW-0274">FAD</keyword>
<feature type="region of interest" description="Disordered" evidence="12">
    <location>
        <begin position="32"/>
        <end position="63"/>
    </location>
</feature>
<dbReference type="PANTHER" id="PTHR42923">
    <property type="entry name" value="PROTOPORPHYRINOGEN OXIDASE"/>
    <property type="match status" value="1"/>
</dbReference>
<evidence type="ECO:0000256" key="7">
    <source>
        <dbReference type="ARBA" id="ARBA00022630"/>
    </source>
</evidence>
<dbReference type="EMBL" id="JAAFGS010000001">
    <property type="protein sequence ID" value="NGZ74637.1"/>
    <property type="molecule type" value="Genomic_DNA"/>
</dbReference>
<comment type="catalytic activity">
    <reaction evidence="1">
        <text>coproporphyrinogen III + 3 O2 = coproporphyrin III + 3 H2O2</text>
        <dbReference type="Rhea" id="RHEA:43436"/>
        <dbReference type="ChEBI" id="CHEBI:15379"/>
        <dbReference type="ChEBI" id="CHEBI:16240"/>
        <dbReference type="ChEBI" id="CHEBI:57309"/>
        <dbReference type="ChEBI" id="CHEBI:131725"/>
        <dbReference type="EC" id="1.3.3.15"/>
    </reaction>
    <physiologicalReaction direction="left-to-right" evidence="1">
        <dbReference type="Rhea" id="RHEA:43437"/>
    </physiologicalReaction>
</comment>
<organism evidence="14 15">
    <name type="scientific">Saccharibacillus alkalitolerans</name>
    <dbReference type="NCBI Taxonomy" id="2705290"/>
    <lineage>
        <taxon>Bacteria</taxon>
        <taxon>Bacillati</taxon>
        <taxon>Bacillota</taxon>
        <taxon>Bacilli</taxon>
        <taxon>Bacillales</taxon>
        <taxon>Paenibacillaceae</taxon>
        <taxon>Saccharibacillus</taxon>
    </lineage>
</organism>
<dbReference type="NCBIfam" id="TIGR00562">
    <property type="entry name" value="proto_IX_ox"/>
    <property type="match status" value="1"/>
</dbReference>
<evidence type="ECO:0000256" key="8">
    <source>
        <dbReference type="ARBA" id="ARBA00022827"/>
    </source>
</evidence>
<comment type="cofactor">
    <cofactor evidence="2 11">
        <name>FAD</name>
        <dbReference type="ChEBI" id="CHEBI:57692"/>
    </cofactor>
</comment>
<evidence type="ECO:0000313" key="15">
    <source>
        <dbReference type="Proteomes" id="UP000800303"/>
    </source>
</evidence>
<evidence type="ECO:0000256" key="3">
    <source>
        <dbReference type="ARBA" id="ARBA00004744"/>
    </source>
</evidence>
<dbReference type="InterPro" id="IPR002937">
    <property type="entry name" value="Amino_oxidase"/>
</dbReference>
<evidence type="ECO:0000256" key="11">
    <source>
        <dbReference type="RuleBase" id="RU364052"/>
    </source>
</evidence>
<sequence length="566" mass="61161">MRRVESPSVRRDRRHAGERSLLRLHSCCVKRGDSTVRPAKTKQTKPVEQPAAANGQNGSNKAADSPAARAVVLGGGISGLAAAFYLKRQAAERGLPLEITVVEAQDRLGGRLHTERRGAFLIEKGPDSFIARKPAILRLTEELGLTAELVPTNPDAKTSYILHKGRMHPMPMGFILGIPTKLSPFIRTGLISPLGKLRAALDLVLPKRQDEGDEALGQFIERRLGREVLERITEPLLAGIYAGDTRSLSLEATFPQFKEMERREGSLIKGMARGSGRTKTNAPGAAVPRKLPAAVQRSMFLSYKGGLSALIERLETRLQGTGVRIITGSGASALSRRTDGKYDVALGSGERLIADGVLCAVPAFEAARLLEGESPAAARLRGIDYVSVANIALAYRTSDLNIVFERSGFLVPRKEGRLITACTWSSTKWKHVAPEDRTLLRTYIGRSGSQEWTSMSDEALIEAARRDLRELTGLDAEPEWAEVSRCLSAMPQYPVGHAGTMAEVRSELADRLPGVLLCGAGYGGVGIPDCIAGGLEASEKLLAKLTERSVAEIPEAVDPARHPPNR</sequence>
<comment type="function">
    <text evidence="11">Involved in coproporphyrin-dependent heme b biosynthesis. Catalyzes the oxidation of coproporphyrinogen III to coproporphyrin III.</text>
</comment>
<gene>
    <name evidence="14" type="primary">hemG</name>
    <name evidence="14" type="ORF">GYN08_04845</name>
</gene>
<evidence type="ECO:0000256" key="6">
    <source>
        <dbReference type="ARBA" id="ARBA00019046"/>
    </source>
</evidence>
<evidence type="ECO:0000313" key="14">
    <source>
        <dbReference type="EMBL" id="NGZ74637.1"/>
    </source>
</evidence>
<accession>A0ABX0F9E8</accession>
<keyword evidence="7 11" id="KW-0285">Flavoprotein</keyword>
<feature type="domain" description="Amine oxidase" evidence="13">
    <location>
        <begin position="77"/>
        <end position="541"/>
    </location>
</feature>
<dbReference type="Pfam" id="PF01593">
    <property type="entry name" value="Amino_oxidase"/>
    <property type="match status" value="1"/>
</dbReference>
<dbReference type="PANTHER" id="PTHR42923:SF3">
    <property type="entry name" value="PROTOPORPHYRINOGEN OXIDASE"/>
    <property type="match status" value="1"/>
</dbReference>
<comment type="caution">
    <text evidence="14">The sequence shown here is derived from an EMBL/GenBank/DDBJ whole genome shotgun (WGS) entry which is preliminary data.</text>
</comment>
<proteinExistence type="inferred from homology"/>
<reference evidence="14 15" key="1">
    <citation type="submission" date="2020-01" db="EMBL/GenBank/DDBJ databases">
        <title>Polyphasic characterisation and genomic insights into a novel alkali tolerant bacterium VR-M41.</title>
        <authorList>
            <person name="Vemuluri V.R."/>
        </authorList>
    </citation>
    <scope>NUCLEOTIDE SEQUENCE [LARGE SCALE GENOMIC DNA]</scope>
    <source>
        <strain evidence="14 15">VR-M41</strain>
    </source>
</reference>